<feature type="non-terminal residue" evidence="1">
    <location>
        <position position="68"/>
    </location>
</feature>
<sequence length="68" mass="7384">AGSTAAPLITVLNRKPDGILGKPNKPMMECIAQKFKLDLRRTCMVGDRLETDIQFGINNGVITLLALT</sequence>
<evidence type="ECO:0000313" key="2">
    <source>
        <dbReference type="Proteomes" id="UP000789396"/>
    </source>
</evidence>
<dbReference type="InterPro" id="IPR023214">
    <property type="entry name" value="HAD_sf"/>
</dbReference>
<gene>
    <name evidence="1" type="ORF">RFULGI_LOCUS18481</name>
</gene>
<dbReference type="GO" id="GO:0008967">
    <property type="term" value="F:phosphoglycolate phosphatase activity"/>
    <property type="evidence" value="ECO:0007669"/>
    <property type="project" value="TreeGrafter"/>
</dbReference>
<dbReference type="PANTHER" id="PTHR19288:SF46">
    <property type="entry name" value="HALOACID DEHALOGENASE-LIKE HYDROLASE DOMAIN-CONTAINING PROTEIN 2"/>
    <property type="match status" value="1"/>
</dbReference>
<dbReference type="GO" id="GO:0005737">
    <property type="term" value="C:cytoplasm"/>
    <property type="evidence" value="ECO:0007669"/>
    <property type="project" value="TreeGrafter"/>
</dbReference>
<accession>A0A9N9K399</accession>
<keyword evidence="2" id="KW-1185">Reference proteome</keyword>
<dbReference type="SUPFAM" id="SSF56784">
    <property type="entry name" value="HAD-like"/>
    <property type="match status" value="1"/>
</dbReference>
<dbReference type="InterPro" id="IPR036412">
    <property type="entry name" value="HAD-like_sf"/>
</dbReference>
<dbReference type="PANTHER" id="PTHR19288">
    <property type="entry name" value="4-NITROPHENYLPHOSPHATASE-RELATED"/>
    <property type="match status" value="1"/>
</dbReference>
<comment type="caution">
    <text evidence="1">The sequence shown here is derived from an EMBL/GenBank/DDBJ whole genome shotgun (WGS) entry which is preliminary data.</text>
</comment>
<evidence type="ECO:0000313" key="1">
    <source>
        <dbReference type="EMBL" id="CAG8808364.1"/>
    </source>
</evidence>
<dbReference type="OrthoDB" id="413953at2759"/>
<organism evidence="1 2">
    <name type="scientific">Racocetra fulgida</name>
    <dbReference type="NCBI Taxonomy" id="60492"/>
    <lineage>
        <taxon>Eukaryota</taxon>
        <taxon>Fungi</taxon>
        <taxon>Fungi incertae sedis</taxon>
        <taxon>Mucoromycota</taxon>
        <taxon>Glomeromycotina</taxon>
        <taxon>Glomeromycetes</taxon>
        <taxon>Diversisporales</taxon>
        <taxon>Gigasporaceae</taxon>
        <taxon>Racocetra</taxon>
    </lineage>
</organism>
<feature type="non-terminal residue" evidence="1">
    <location>
        <position position="1"/>
    </location>
</feature>
<dbReference type="GO" id="GO:0004035">
    <property type="term" value="F:alkaline phosphatase activity"/>
    <property type="evidence" value="ECO:0007669"/>
    <property type="project" value="TreeGrafter"/>
</dbReference>
<reference evidence="1" key="1">
    <citation type="submission" date="2021-06" db="EMBL/GenBank/DDBJ databases">
        <authorList>
            <person name="Kallberg Y."/>
            <person name="Tangrot J."/>
            <person name="Rosling A."/>
        </authorList>
    </citation>
    <scope>NUCLEOTIDE SEQUENCE</scope>
    <source>
        <strain evidence="1">IN212</strain>
    </source>
</reference>
<dbReference type="Pfam" id="PF13242">
    <property type="entry name" value="Hydrolase_like"/>
    <property type="match status" value="1"/>
</dbReference>
<dbReference type="Gene3D" id="3.40.50.1000">
    <property type="entry name" value="HAD superfamily/HAD-like"/>
    <property type="match status" value="1"/>
</dbReference>
<proteinExistence type="predicted"/>
<name>A0A9N9K399_9GLOM</name>
<dbReference type="EMBL" id="CAJVPZ010081262">
    <property type="protein sequence ID" value="CAG8808364.1"/>
    <property type="molecule type" value="Genomic_DNA"/>
</dbReference>
<dbReference type="AlphaFoldDB" id="A0A9N9K399"/>
<protein>
    <submittedName>
        <fullName evidence="1">5273_t:CDS:1</fullName>
    </submittedName>
</protein>
<dbReference type="Proteomes" id="UP000789396">
    <property type="component" value="Unassembled WGS sequence"/>
</dbReference>